<dbReference type="STRING" id="476652.DEAC_c21590"/>
<organism evidence="5 6">
    <name type="scientific">Desulfosporosinus acididurans</name>
    <dbReference type="NCBI Taxonomy" id="476652"/>
    <lineage>
        <taxon>Bacteria</taxon>
        <taxon>Bacillati</taxon>
        <taxon>Bacillota</taxon>
        <taxon>Clostridia</taxon>
        <taxon>Eubacteriales</taxon>
        <taxon>Desulfitobacteriaceae</taxon>
        <taxon>Desulfosporosinus</taxon>
    </lineage>
</organism>
<dbReference type="PRINTS" id="PR00032">
    <property type="entry name" value="HTHARAC"/>
</dbReference>
<dbReference type="Gene3D" id="1.10.10.60">
    <property type="entry name" value="Homeodomain-like"/>
    <property type="match status" value="2"/>
</dbReference>
<dbReference type="SUPFAM" id="SSF51215">
    <property type="entry name" value="Regulatory protein AraC"/>
    <property type="match status" value="1"/>
</dbReference>
<dbReference type="GO" id="GO:0043565">
    <property type="term" value="F:sequence-specific DNA binding"/>
    <property type="evidence" value="ECO:0007669"/>
    <property type="project" value="InterPro"/>
</dbReference>
<dbReference type="Gene3D" id="2.60.120.280">
    <property type="entry name" value="Regulatory protein AraC"/>
    <property type="match status" value="1"/>
</dbReference>
<dbReference type="InterPro" id="IPR009057">
    <property type="entry name" value="Homeodomain-like_sf"/>
</dbReference>
<evidence type="ECO:0000313" key="6">
    <source>
        <dbReference type="Proteomes" id="UP000036356"/>
    </source>
</evidence>
<dbReference type="SUPFAM" id="SSF46689">
    <property type="entry name" value="Homeodomain-like"/>
    <property type="match status" value="2"/>
</dbReference>
<dbReference type="Proteomes" id="UP000036356">
    <property type="component" value="Unassembled WGS sequence"/>
</dbReference>
<keyword evidence="6" id="KW-1185">Reference proteome</keyword>
<dbReference type="GO" id="GO:0003700">
    <property type="term" value="F:DNA-binding transcription factor activity"/>
    <property type="evidence" value="ECO:0007669"/>
    <property type="project" value="InterPro"/>
</dbReference>
<comment type="caution">
    <text evidence="5">The sequence shown here is derived from an EMBL/GenBank/DDBJ whole genome shotgun (WGS) entry which is preliminary data.</text>
</comment>
<feature type="domain" description="HTH araC/xylS-type" evidence="4">
    <location>
        <begin position="187"/>
        <end position="285"/>
    </location>
</feature>
<keyword evidence="1" id="KW-0805">Transcription regulation</keyword>
<dbReference type="PATRIC" id="fig|476652.3.peg.2236"/>
<dbReference type="InterPro" id="IPR003313">
    <property type="entry name" value="AraC-bd"/>
</dbReference>
<proteinExistence type="predicted"/>
<dbReference type="PANTHER" id="PTHR43280">
    <property type="entry name" value="ARAC-FAMILY TRANSCRIPTIONAL REGULATOR"/>
    <property type="match status" value="1"/>
</dbReference>
<dbReference type="InterPro" id="IPR037923">
    <property type="entry name" value="HTH-like"/>
</dbReference>
<dbReference type="SMART" id="SM00342">
    <property type="entry name" value="HTH_ARAC"/>
    <property type="match status" value="1"/>
</dbReference>
<reference evidence="5 6" key="1">
    <citation type="submission" date="2015-06" db="EMBL/GenBank/DDBJ databases">
        <title>Draft genome of the moderately acidophilic sulfate reducer Candidatus Desulfosporosinus acididurans strain M1.</title>
        <authorList>
            <person name="Poehlein A."/>
            <person name="Petzsch P."/>
            <person name="Johnson B.D."/>
            <person name="Schloemann M."/>
            <person name="Daniel R."/>
            <person name="Muehling M."/>
        </authorList>
    </citation>
    <scope>NUCLEOTIDE SEQUENCE [LARGE SCALE GENOMIC DNA]</scope>
    <source>
        <strain evidence="5 6">M1</strain>
    </source>
</reference>
<evidence type="ECO:0000313" key="5">
    <source>
        <dbReference type="EMBL" id="KLU66120.1"/>
    </source>
</evidence>
<dbReference type="EMBL" id="LDZY01000006">
    <property type="protein sequence ID" value="KLU66120.1"/>
    <property type="molecule type" value="Genomic_DNA"/>
</dbReference>
<evidence type="ECO:0000256" key="1">
    <source>
        <dbReference type="ARBA" id="ARBA00023015"/>
    </source>
</evidence>
<protein>
    <submittedName>
        <fullName evidence="5">Arabinose operon regulatory protein</fullName>
    </submittedName>
</protein>
<dbReference type="PROSITE" id="PS00041">
    <property type="entry name" value="HTH_ARAC_FAMILY_1"/>
    <property type="match status" value="1"/>
</dbReference>
<dbReference type="AlphaFoldDB" id="A0A0J1FRL4"/>
<gene>
    <name evidence="5" type="primary">araC</name>
    <name evidence="5" type="ORF">DEAC_c21590</name>
</gene>
<evidence type="ECO:0000256" key="2">
    <source>
        <dbReference type="ARBA" id="ARBA00023125"/>
    </source>
</evidence>
<accession>A0A0J1FRL4</accession>
<dbReference type="Pfam" id="PF12833">
    <property type="entry name" value="HTH_18"/>
    <property type="match status" value="1"/>
</dbReference>
<name>A0A0J1FRL4_9FIRM</name>
<dbReference type="InterPro" id="IPR018062">
    <property type="entry name" value="HTH_AraC-typ_CS"/>
</dbReference>
<sequence length="286" mass="33363">MVSSLFYGNLITSNRILYTPSSFAKTSLIYLQETGSLQAQQPHTSKRENLSSYLFFLILSGSGTLEYDGTTHCLKVGDCVFLDCKKPYSHRTSDDLWKLNWVHFNGPNMSNIYAKYTERGGRPCFHPEEITPYEELLQELYEIASSDDYIRDMLIFSKISSLLTLIMKESWHPENTRRNSPMKHNIQSVKSYLDVHYMKKVNLDNLANTFFINKYYLTRIFKEQFGMSINRYLLQIRITHAKQLLRFTDDTIETIAAECGMGDSNYFARMFKKVEGIAPSEFRETW</sequence>
<dbReference type="InterPro" id="IPR018060">
    <property type="entry name" value="HTH_AraC"/>
</dbReference>
<keyword evidence="2" id="KW-0238">DNA-binding</keyword>
<dbReference type="PANTHER" id="PTHR43280:SF2">
    <property type="entry name" value="HTH-TYPE TRANSCRIPTIONAL REGULATOR EXSA"/>
    <property type="match status" value="1"/>
</dbReference>
<dbReference type="InterPro" id="IPR020449">
    <property type="entry name" value="Tscrpt_reg_AraC-type_HTH"/>
</dbReference>
<dbReference type="PROSITE" id="PS01124">
    <property type="entry name" value="HTH_ARAC_FAMILY_2"/>
    <property type="match status" value="1"/>
</dbReference>
<dbReference type="RefSeq" id="WP_047810002.1">
    <property type="nucleotide sequence ID" value="NZ_LDZY01000006.1"/>
</dbReference>
<dbReference type="Pfam" id="PF02311">
    <property type="entry name" value="AraC_binding"/>
    <property type="match status" value="1"/>
</dbReference>
<keyword evidence="3" id="KW-0804">Transcription</keyword>
<evidence type="ECO:0000259" key="4">
    <source>
        <dbReference type="PROSITE" id="PS01124"/>
    </source>
</evidence>
<evidence type="ECO:0000256" key="3">
    <source>
        <dbReference type="ARBA" id="ARBA00023163"/>
    </source>
</evidence>